<keyword evidence="1" id="KW-0210">Decarboxylase</keyword>
<name>A0A931G8M9_9BACT</name>
<dbReference type="PANTHER" id="PTHR10067">
    <property type="entry name" value="PHOSPHATIDYLSERINE DECARBOXYLASE"/>
    <property type="match status" value="1"/>
</dbReference>
<evidence type="ECO:0000313" key="5">
    <source>
        <dbReference type="EMBL" id="MBG0779883.1"/>
    </source>
</evidence>
<evidence type="ECO:0000256" key="1">
    <source>
        <dbReference type="ARBA" id="ARBA00022793"/>
    </source>
</evidence>
<comment type="caution">
    <text evidence="5">The sequence shown here is derived from an EMBL/GenBank/DDBJ whole genome shotgun (WGS) entry which is preliminary data.</text>
</comment>
<dbReference type="AlphaFoldDB" id="A0A931G8M9"/>
<proteinExistence type="predicted"/>
<protein>
    <submittedName>
        <fullName evidence="5">Phosphatidylserine decarboxylase</fullName>
    </submittedName>
</protein>
<evidence type="ECO:0000256" key="3">
    <source>
        <dbReference type="ARBA" id="ARBA00023239"/>
    </source>
</evidence>
<dbReference type="InterPro" id="IPR003817">
    <property type="entry name" value="PS_Dcarbxylase"/>
</dbReference>
<evidence type="ECO:0000256" key="2">
    <source>
        <dbReference type="ARBA" id="ARBA00023145"/>
    </source>
</evidence>
<evidence type="ECO:0000256" key="4">
    <source>
        <dbReference type="ARBA" id="ARBA00023317"/>
    </source>
</evidence>
<evidence type="ECO:0000313" key="6">
    <source>
        <dbReference type="Proteomes" id="UP000706172"/>
    </source>
</evidence>
<sequence>MNPGTHQYIDRHTGRVHTETLVADQTIAFLYARVRENAPAMFDLLISARMSALLGFLCFDLPLNTHIPDPGRFLNQRGIPFREIFGPVNQLDTFRRFFERKLRYWDCRPMTDDPGAFVSPADARILPGSFTDNRHLCIKDKLFQYEELTGMDRPWHRTFRDGEYAVFRLTPDKYHYTHVPVSGRVKDVYEINGCFHSCNPGAVVQTITPFSKNRRVVTVIDTDVPDGTGVGHVAMVEIVALMIGRIVECYSPVRYEPVRPLQPGMFIQKGQPKSLFRPGSSTVVLLFEKNRVRFCPDLLANTRRFDVKSRFSSRFGVPLVETDLNVRETIGKAV</sequence>
<dbReference type="Proteomes" id="UP000706172">
    <property type="component" value="Unassembled WGS sequence"/>
</dbReference>
<reference evidence="5" key="1">
    <citation type="submission" date="2020-07" db="EMBL/GenBank/DDBJ databases">
        <title>Severe corrosion of carbon steel in oil field produced water can be linked to methanogenic archaea containing a special type of NiFe hydrogenase.</title>
        <authorList>
            <person name="Lahme S."/>
            <person name="Mand J."/>
            <person name="Longwell J."/>
            <person name="Smith R."/>
            <person name="Enning D."/>
        </authorList>
    </citation>
    <scope>NUCLEOTIDE SEQUENCE</scope>
    <source>
        <strain evidence="5">MIC098Bin6</strain>
    </source>
</reference>
<dbReference type="Pfam" id="PF02666">
    <property type="entry name" value="PS_Dcarbxylase"/>
    <property type="match status" value="1"/>
</dbReference>
<organism evidence="5 6">
    <name type="scientific">Desulfotignum balticum</name>
    <dbReference type="NCBI Taxonomy" id="115781"/>
    <lineage>
        <taxon>Bacteria</taxon>
        <taxon>Pseudomonadati</taxon>
        <taxon>Thermodesulfobacteriota</taxon>
        <taxon>Desulfobacteria</taxon>
        <taxon>Desulfobacterales</taxon>
        <taxon>Desulfobacteraceae</taxon>
        <taxon>Desulfotignum</taxon>
    </lineage>
</organism>
<dbReference type="EMBL" id="JACCQK010000482">
    <property type="protein sequence ID" value="MBG0779883.1"/>
    <property type="molecule type" value="Genomic_DNA"/>
</dbReference>
<dbReference type="GO" id="GO:0004609">
    <property type="term" value="F:phosphatidylserine decarboxylase activity"/>
    <property type="evidence" value="ECO:0007669"/>
    <property type="project" value="InterPro"/>
</dbReference>
<keyword evidence="2" id="KW-0865">Zymogen</keyword>
<gene>
    <name evidence="5" type="ORF">H0S81_08155</name>
</gene>
<keyword evidence="3" id="KW-0456">Lyase</keyword>
<keyword evidence="4" id="KW-0670">Pyruvate</keyword>
<dbReference type="GO" id="GO:0008654">
    <property type="term" value="P:phospholipid biosynthetic process"/>
    <property type="evidence" value="ECO:0007669"/>
    <property type="project" value="InterPro"/>
</dbReference>
<accession>A0A931G8M9</accession>